<dbReference type="EMBL" id="CP011309">
    <property type="protein sequence ID" value="AKF26926.1"/>
    <property type="molecule type" value="Genomic_DNA"/>
</dbReference>
<name>A0A0F6WQ03_9CORY</name>
<dbReference type="InterPro" id="IPR010985">
    <property type="entry name" value="Ribbon_hlx_hlx"/>
</dbReference>
<accession>A0A0F6WQ03</accession>
<dbReference type="GO" id="GO:0006355">
    <property type="term" value="P:regulation of DNA-templated transcription"/>
    <property type="evidence" value="ECO:0007669"/>
    <property type="project" value="InterPro"/>
</dbReference>
<dbReference type="InterPro" id="IPR013321">
    <property type="entry name" value="Arc_rbn_hlx_hlx"/>
</dbReference>
<dbReference type="Gene3D" id="1.10.1220.10">
    <property type="entry name" value="Met repressor-like"/>
    <property type="match status" value="1"/>
</dbReference>
<proteinExistence type="predicted"/>
<evidence type="ECO:0008006" key="3">
    <source>
        <dbReference type="Google" id="ProtNLM"/>
    </source>
</evidence>
<evidence type="ECO:0000313" key="2">
    <source>
        <dbReference type="Proteomes" id="UP000034037"/>
    </source>
</evidence>
<evidence type="ECO:0000313" key="1">
    <source>
        <dbReference type="EMBL" id="AKF26926.1"/>
    </source>
</evidence>
<gene>
    <name evidence="1" type="ORF">YH66_04835</name>
</gene>
<organism evidence="1 2">
    <name type="scientific">[Brevibacterium] flavum</name>
    <dbReference type="NCBI Taxonomy" id="92706"/>
    <lineage>
        <taxon>Bacteria</taxon>
        <taxon>Bacillati</taxon>
        <taxon>Actinomycetota</taxon>
        <taxon>Actinomycetes</taxon>
        <taxon>Mycobacteriales</taxon>
        <taxon>Corynebacteriaceae</taxon>
        <taxon>Corynebacterium</taxon>
    </lineage>
</organism>
<dbReference type="Proteomes" id="UP000034037">
    <property type="component" value="Chromosome"/>
</dbReference>
<dbReference type="AlphaFoldDB" id="A0A0F6WQ03"/>
<reference evidence="1 2" key="1">
    <citation type="submission" date="2015-04" db="EMBL/GenBank/DDBJ databases">
        <title>Complete Genome Sequence of Brevibacterium flavum ATCC 15168.</title>
        <authorList>
            <person name="Ahn J."/>
            <person name="Park G."/>
            <person name="Jeon W."/>
            <person name="Jang Y."/>
            <person name="Jang M."/>
            <person name="Lee H."/>
            <person name="Lee H."/>
        </authorList>
    </citation>
    <scope>NUCLEOTIDE SEQUENCE [LARGE SCALE GENOMIC DNA]</scope>
    <source>
        <strain evidence="1 2">ATCC 15168</strain>
    </source>
</reference>
<keyword evidence="2" id="KW-1185">Reference proteome</keyword>
<dbReference type="PATRIC" id="fig|92706.3.peg.1000"/>
<dbReference type="SUPFAM" id="SSF47598">
    <property type="entry name" value="Ribbon-helix-helix"/>
    <property type="match status" value="1"/>
</dbReference>
<sequence length="73" mass="8497">MSLGPGKPHQRRSIVEAFVDTNSASKTEESTMFNVRMTTSVHRRLKLQAFKEHRTMKEIVEQSVVRYLNECED</sequence>
<protein>
    <recommendedName>
        <fullName evidence="3">CopG family transcriptional regulator</fullName>
    </recommendedName>
</protein>
<dbReference type="HOGENOM" id="CLU_198865_0_0_11"/>